<keyword evidence="2" id="KW-0863">Zinc-finger</keyword>
<organism evidence="6 7">
    <name type="scientific">Macrosiphum euphorbiae</name>
    <name type="common">potato aphid</name>
    <dbReference type="NCBI Taxonomy" id="13131"/>
    <lineage>
        <taxon>Eukaryota</taxon>
        <taxon>Metazoa</taxon>
        <taxon>Ecdysozoa</taxon>
        <taxon>Arthropoda</taxon>
        <taxon>Hexapoda</taxon>
        <taxon>Insecta</taxon>
        <taxon>Pterygota</taxon>
        <taxon>Neoptera</taxon>
        <taxon>Paraneoptera</taxon>
        <taxon>Hemiptera</taxon>
        <taxon>Sternorrhyncha</taxon>
        <taxon>Aphidomorpha</taxon>
        <taxon>Aphidoidea</taxon>
        <taxon>Aphididae</taxon>
        <taxon>Macrosiphini</taxon>
        <taxon>Macrosiphum</taxon>
    </lineage>
</organism>
<name>A0AAV0XXN1_9HEMI</name>
<dbReference type="InterPro" id="IPR011011">
    <property type="entry name" value="Znf_FYVE_PHD"/>
</dbReference>
<evidence type="ECO:0000313" key="7">
    <source>
        <dbReference type="Proteomes" id="UP001160148"/>
    </source>
</evidence>
<dbReference type="PANTHER" id="PTHR37445:SF3">
    <property type="entry name" value="ZINC FINGER PHD-TYPE DOMAIN-CONTAINING PROTEIN"/>
    <property type="match status" value="1"/>
</dbReference>
<evidence type="ECO:0000259" key="5">
    <source>
        <dbReference type="Pfam" id="PF25298"/>
    </source>
</evidence>
<dbReference type="EMBL" id="CARXXK010001096">
    <property type="protein sequence ID" value="CAI6373414.1"/>
    <property type="molecule type" value="Genomic_DNA"/>
</dbReference>
<evidence type="ECO:0000313" key="6">
    <source>
        <dbReference type="EMBL" id="CAI6373414.1"/>
    </source>
</evidence>
<evidence type="ECO:0000256" key="3">
    <source>
        <dbReference type="ARBA" id="ARBA00022833"/>
    </source>
</evidence>
<evidence type="ECO:0000256" key="2">
    <source>
        <dbReference type="ARBA" id="ARBA00022771"/>
    </source>
</evidence>
<dbReference type="Gene3D" id="3.30.40.10">
    <property type="entry name" value="Zinc/RING finger domain, C3HC4 (zinc finger)"/>
    <property type="match status" value="1"/>
</dbReference>
<evidence type="ECO:0000256" key="4">
    <source>
        <dbReference type="SAM" id="Coils"/>
    </source>
</evidence>
<feature type="coiled-coil region" evidence="4">
    <location>
        <begin position="132"/>
        <end position="159"/>
    </location>
</feature>
<comment type="caution">
    <text evidence="6">The sequence shown here is derived from an EMBL/GenBank/DDBJ whole genome shotgun (WGS) entry which is preliminary data.</text>
</comment>
<gene>
    <name evidence="6" type="ORF">MEUPH1_LOCUS27170</name>
</gene>
<keyword evidence="4" id="KW-0175">Coiled coil</keyword>
<dbReference type="Pfam" id="PF25298">
    <property type="entry name" value="Baculo_FP_2nd"/>
    <property type="match status" value="1"/>
</dbReference>
<dbReference type="Proteomes" id="UP001160148">
    <property type="component" value="Unassembled WGS sequence"/>
</dbReference>
<dbReference type="PROSITE" id="PS01359">
    <property type="entry name" value="ZF_PHD_1"/>
    <property type="match status" value="1"/>
</dbReference>
<keyword evidence="1" id="KW-0479">Metal-binding</keyword>
<dbReference type="AlphaFoldDB" id="A0AAV0XXN1"/>
<proteinExistence type="predicted"/>
<evidence type="ECO:0000256" key="1">
    <source>
        <dbReference type="ARBA" id="ARBA00022723"/>
    </source>
</evidence>
<dbReference type="InterPro" id="IPR057251">
    <property type="entry name" value="FP_C"/>
</dbReference>
<feature type="domain" description="FP protein C-terminal" evidence="5">
    <location>
        <begin position="269"/>
        <end position="319"/>
    </location>
</feature>
<dbReference type="GO" id="GO:0008270">
    <property type="term" value="F:zinc ion binding"/>
    <property type="evidence" value="ECO:0007669"/>
    <property type="project" value="UniProtKB-KW"/>
</dbReference>
<dbReference type="PANTHER" id="PTHR37445">
    <property type="entry name" value="PROTEIN CBG24663"/>
    <property type="match status" value="1"/>
</dbReference>
<accession>A0AAV0XXN1</accession>
<protein>
    <recommendedName>
        <fullName evidence="5">FP protein C-terminal domain-containing protein</fullName>
    </recommendedName>
</protein>
<dbReference type="SUPFAM" id="SSF57903">
    <property type="entry name" value="FYVE/PHD zinc finger"/>
    <property type="match status" value="1"/>
</dbReference>
<keyword evidence="7" id="KW-1185">Reference proteome</keyword>
<dbReference type="InterPro" id="IPR019786">
    <property type="entry name" value="Zinc_finger_PHD-type_CS"/>
</dbReference>
<reference evidence="6 7" key="1">
    <citation type="submission" date="2023-01" db="EMBL/GenBank/DDBJ databases">
        <authorList>
            <person name="Whitehead M."/>
        </authorList>
    </citation>
    <scope>NUCLEOTIDE SEQUENCE [LARGE SCALE GENOMIC DNA]</scope>
</reference>
<dbReference type="InterPro" id="IPR013083">
    <property type="entry name" value="Znf_RING/FYVE/PHD"/>
</dbReference>
<sequence>MSCVQCDKVVSPSKNISCAECKSYFHPQCTKLVSISNYNSLGTDKRFWKCDSCLRSQNLTIRKKTDKSDTNIEPETITDLSSIQSSIKTILTKLENLDKLIISFNGLQESMTFCSNKIDDFSLKIDGIVTNVKQNTIKIQEIENKFTKMQNEIDYLKSSYNTAEQFKLINNLDIMNIPKTANESLFDITSKLTKLLDIEIKEVDISKLYRIKSKSNDTDRIIIGFNDKNKKEAILSAFKSKLKTSPITANQIHTSFPDRKIFLNHQLSTDNRKLLWMTKQLAAIYHFKYVWTNQSGVFLKKSDGDTGVRVSSLSQLQNIDTKKKLNVYGRL</sequence>
<keyword evidence="3" id="KW-0862">Zinc</keyword>